<dbReference type="InterPro" id="IPR001077">
    <property type="entry name" value="COMT_C"/>
</dbReference>
<accession>A0A151TPD6</accession>
<dbReference type="GO" id="GO:0009701">
    <property type="term" value="P:isoflavonoid phytoalexin biosynthetic process"/>
    <property type="evidence" value="ECO:0007669"/>
    <property type="project" value="UniProtKB-ARBA"/>
</dbReference>
<dbReference type="Gene3D" id="3.40.50.150">
    <property type="entry name" value="Vaccinia Virus protein VP39"/>
    <property type="match status" value="1"/>
</dbReference>
<feature type="domain" description="O-methyltransferase C-terminal" evidence="5">
    <location>
        <begin position="131"/>
        <end position="259"/>
    </location>
</feature>
<dbReference type="PIRSF" id="PIRSF005739">
    <property type="entry name" value="O-mtase"/>
    <property type="match status" value="1"/>
</dbReference>
<dbReference type="Pfam" id="PF00891">
    <property type="entry name" value="Methyltransf_2"/>
    <property type="match status" value="2"/>
</dbReference>
<feature type="domain" description="O-methyltransferase C-terminal" evidence="5">
    <location>
        <begin position="274"/>
        <end position="355"/>
    </location>
</feature>
<evidence type="ECO:0000313" key="8">
    <source>
        <dbReference type="Proteomes" id="UP000075243"/>
    </source>
</evidence>
<keyword evidence="8" id="KW-1185">Reference proteome</keyword>
<dbReference type="PROSITE" id="PS51683">
    <property type="entry name" value="SAM_OMT_II"/>
    <property type="match status" value="1"/>
</dbReference>
<dbReference type="FunFam" id="1.10.10.10:FF:000213">
    <property type="entry name" value="Coniferyl alcohol 9-O-methyltransferase"/>
    <property type="match status" value="1"/>
</dbReference>
<dbReference type="Pfam" id="PF08100">
    <property type="entry name" value="Dimerisation"/>
    <property type="match status" value="1"/>
</dbReference>
<feature type="domain" description="O-methyltransferase dimerisation" evidence="6">
    <location>
        <begin position="20"/>
        <end position="110"/>
    </location>
</feature>
<dbReference type="SUPFAM" id="SSF53335">
    <property type="entry name" value="S-adenosyl-L-methionine-dependent methyltransferases"/>
    <property type="match status" value="1"/>
</dbReference>
<evidence type="ECO:0000259" key="6">
    <source>
        <dbReference type="Pfam" id="PF08100"/>
    </source>
</evidence>
<evidence type="ECO:0000256" key="2">
    <source>
        <dbReference type="ARBA" id="ARBA00022679"/>
    </source>
</evidence>
<evidence type="ECO:0000259" key="5">
    <source>
        <dbReference type="Pfam" id="PF00891"/>
    </source>
</evidence>
<dbReference type="InterPro" id="IPR036388">
    <property type="entry name" value="WH-like_DNA-bd_sf"/>
</dbReference>
<dbReference type="GO" id="GO:0032259">
    <property type="term" value="P:methylation"/>
    <property type="evidence" value="ECO:0007669"/>
    <property type="project" value="UniProtKB-KW"/>
</dbReference>
<keyword evidence="1" id="KW-0489">Methyltransferase</keyword>
<evidence type="ECO:0000313" key="7">
    <source>
        <dbReference type="EMBL" id="KYP68880.1"/>
    </source>
</evidence>
<dbReference type="InterPro" id="IPR029063">
    <property type="entry name" value="SAM-dependent_MTases_sf"/>
</dbReference>
<evidence type="ECO:0000256" key="3">
    <source>
        <dbReference type="ARBA" id="ARBA00022691"/>
    </source>
</evidence>
<keyword evidence="3" id="KW-0949">S-adenosyl-L-methionine</keyword>
<dbReference type="SUPFAM" id="SSF46785">
    <property type="entry name" value="Winged helix' DNA-binding domain"/>
    <property type="match status" value="1"/>
</dbReference>
<dbReference type="InterPro" id="IPR036390">
    <property type="entry name" value="WH_DNA-bd_sf"/>
</dbReference>
<evidence type="ECO:0000256" key="1">
    <source>
        <dbReference type="ARBA" id="ARBA00022603"/>
    </source>
</evidence>
<proteinExistence type="predicted"/>
<dbReference type="InterPro" id="IPR012967">
    <property type="entry name" value="COMT_dimerisation"/>
</dbReference>
<keyword evidence="2" id="KW-0808">Transferase</keyword>
<gene>
    <name evidence="7" type="ORF">KK1_022529</name>
</gene>
<dbReference type="GO" id="GO:0008171">
    <property type="term" value="F:O-methyltransferase activity"/>
    <property type="evidence" value="ECO:0007669"/>
    <property type="project" value="InterPro"/>
</dbReference>
<dbReference type="Proteomes" id="UP000075243">
    <property type="component" value="Chromosome 4"/>
</dbReference>
<organism evidence="7 8">
    <name type="scientific">Cajanus cajan</name>
    <name type="common">Pigeon pea</name>
    <name type="synonym">Cajanus indicus</name>
    <dbReference type="NCBI Taxonomy" id="3821"/>
    <lineage>
        <taxon>Eukaryota</taxon>
        <taxon>Viridiplantae</taxon>
        <taxon>Streptophyta</taxon>
        <taxon>Embryophyta</taxon>
        <taxon>Tracheophyta</taxon>
        <taxon>Spermatophyta</taxon>
        <taxon>Magnoliopsida</taxon>
        <taxon>eudicotyledons</taxon>
        <taxon>Gunneridae</taxon>
        <taxon>Pentapetalae</taxon>
        <taxon>rosids</taxon>
        <taxon>fabids</taxon>
        <taxon>Fabales</taxon>
        <taxon>Fabaceae</taxon>
        <taxon>Papilionoideae</taxon>
        <taxon>50 kb inversion clade</taxon>
        <taxon>NPAAA clade</taxon>
        <taxon>indigoferoid/millettioid clade</taxon>
        <taxon>Phaseoleae</taxon>
        <taxon>Cajanus</taxon>
    </lineage>
</organism>
<dbReference type="OMA" id="HVSFIAG"/>
<dbReference type="InterPro" id="IPR016461">
    <property type="entry name" value="COMT-like"/>
</dbReference>
<dbReference type="GO" id="GO:0046983">
    <property type="term" value="F:protein dimerization activity"/>
    <property type="evidence" value="ECO:0007669"/>
    <property type="project" value="InterPro"/>
</dbReference>
<dbReference type="Gene3D" id="1.10.10.10">
    <property type="entry name" value="Winged helix-like DNA-binding domain superfamily/Winged helix DNA-binding domain"/>
    <property type="match status" value="1"/>
</dbReference>
<reference evidence="7 8" key="1">
    <citation type="journal article" date="2012" name="Nat. Biotechnol.">
        <title>Draft genome sequence of pigeonpea (Cajanus cajan), an orphan legume crop of resource-poor farmers.</title>
        <authorList>
            <person name="Varshney R.K."/>
            <person name="Chen W."/>
            <person name="Li Y."/>
            <person name="Bharti A.K."/>
            <person name="Saxena R.K."/>
            <person name="Schlueter J.A."/>
            <person name="Donoghue M.T."/>
            <person name="Azam S."/>
            <person name="Fan G."/>
            <person name="Whaley A.M."/>
            <person name="Farmer A.D."/>
            <person name="Sheridan J."/>
            <person name="Iwata A."/>
            <person name="Tuteja R."/>
            <person name="Penmetsa R.V."/>
            <person name="Wu W."/>
            <person name="Upadhyaya H.D."/>
            <person name="Yang S.P."/>
            <person name="Shah T."/>
            <person name="Saxena K.B."/>
            <person name="Michael T."/>
            <person name="McCombie W.R."/>
            <person name="Yang B."/>
            <person name="Zhang G."/>
            <person name="Yang H."/>
            <person name="Wang J."/>
            <person name="Spillane C."/>
            <person name="Cook D.R."/>
            <person name="May G.D."/>
            <person name="Xu X."/>
            <person name="Jackson S.A."/>
        </authorList>
    </citation>
    <scope>NUCLEOTIDE SEQUENCE [LARGE SCALE GENOMIC DNA]</scope>
    <source>
        <strain evidence="8">cv. Asha</strain>
    </source>
</reference>
<name>A0A151TPD6_CAJCA</name>
<dbReference type="FunFam" id="3.40.50.150:FF:000206">
    <property type="entry name" value="O-methyltransferase ZRP4"/>
    <property type="match status" value="1"/>
</dbReference>
<dbReference type="GO" id="GO:0030746">
    <property type="term" value="F:isoflavone 4'-O-methyltransferase activity"/>
    <property type="evidence" value="ECO:0007669"/>
    <property type="project" value="UniProtKB-ARBA"/>
</dbReference>
<dbReference type="AlphaFoldDB" id="A0A151TPD6"/>
<dbReference type="EMBL" id="CM003606">
    <property type="protein sequence ID" value="KYP68880.1"/>
    <property type="molecule type" value="Genomic_DNA"/>
</dbReference>
<sequence>MDSYSEEDATKLLRAQTHVWNHILKFISSMSLKCAIELSIPDIIHKYGQPMPLSQLIASLPIHPSKSSFIYRLMRILTHFGFISQHNIIQNDKQEVRYELTDPCKLLLKDNPLSMTSLLQALLDPICINLWHQFSTWFTNEDPTTFHTEKGTTFYEFLGRDPFNHLFNDGMASDTQLVSSVMIEKCKGVFKGLKSLVDVGGGTGTMAKTIAKSFPQLECIVFDLPHVVNNLQGAENLKYFGGDMFEGIPPADSVLLKEINIHFINFGDSITLTIEQWILHNWNDEECVKILNKCKEAIPNQGKIIIIDLVMESKKEDKKLVETQLFLDMQMMVFFIAKERNEKEWANLISSAGFSDYKITPALGLNSIIEVYP</sequence>
<dbReference type="Gramene" id="C.cajan_21878.t">
    <property type="protein sequence ID" value="C.cajan_21878.t"/>
    <property type="gene ID" value="C.cajan_21878"/>
</dbReference>
<protein>
    <submittedName>
        <fullName evidence="7">Eugenol O-methyltransferase</fullName>
    </submittedName>
</protein>
<feature type="active site" description="Proton acceptor" evidence="4">
    <location>
        <position position="280"/>
    </location>
</feature>
<dbReference type="PANTHER" id="PTHR11746">
    <property type="entry name" value="O-METHYLTRANSFERASE"/>
    <property type="match status" value="1"/>
</dbReference>
<evidence type="ECO:0000256" key="4">
    <source>
        <dbReference type="PIRSR" id="PIRSR005739-1"/>
    </source>
</evidence>